<keyword evidence="5 6" id="KW-0472">Membrane</keyword>
<protein>
    <submittedName>
        <fullName evidence="8">Sulfurtransferase</fullName>
    </submittedName>
</protein>
<dbReference type="SUPFAM" id="SSF52821">
    <property type="entry name" value="Rhodanese/Cell cycle control phosphatase"/>
    <property type="match status" value="1"/>
</dbReference>
<dbReference type="Pfam" id="PF09335">
    <property type="entry name" value="VTT_dom"/>
    <property type="match status" value="1"/>
</dbReference>
<evidence type="ECO:0000313" key="9">
    <source>
        <dbReference type="Proteomes" id="UP000484015"/>
    </source>
</evidence>
<dbReference type="RefSeq" id="WP_155441296.1">
    <property type="nucleotide sequence ID" value="NZ_WNLA01000019.1"/>
</dbReference>
<sequence length="325" mass="35155">MASLLTLLREYGVLIVFAVVLVEQMGLPIPAFPLLIVAGALVAGNELHWAAVLAAALLACSVSDFFWFRAGRRYGKRILKLLCRISLSPDYCVSQTEDNFRRWGPKSLLVAKFVPGFNTIAPPMSGAMGTSYARFLGFSVPGGLLWSGSGIAIGAYFSTSIEQVLDTLSTMGTTALAVLGTLLALFVLYKYVERKRFQQTVQMERITVDELKQLLLDGHEPILVDARSATAQSLEPAVPGAVLVNGDLSNVLQALPKDRHIIVYCSCPNDVTAAHVAKQMFAQGYAYARPLHGGLDAWNSAFAHELRRPRDGENAAPVPTAVPHG</sequence>
<feature type="transmembrane region" description="Helical" evidence="6">
    <location>
        <begin position="47"/>
        <end position="68"/>
    </location>
</feature>
<feature type="transmembrane region" description="Helical" evidence="6">
    <location>
        <begin position="169"/>
        <end position="189"/>
    </location>
</feature>
<accession>A0A6L6Q6P0</accession>
<dbReference type="InterPro" id="IPR036873">
    <property type="entry name" value="Rhodanese-like_dom_sf"/>
</dbReference>
<feature type="transmembrane region" description="Helical" evidence="6">
    <location>
        <begin position="135"/>
        <end position="157"/>
    </location>
</feature>
<dbReference type="AlphaFoldDB" id="A0A6L6Q6P0"/>
<dbReference type="Proteomes" id="UP000484015">
    <property type="component" value="Unassembled WGS sequence"/>
</dbReference>
<feature type="transmembrane region" description="Helical" evidence="6">
    <location>
        <begin position="12"/>
        <end position="41"/>
    </location>
</feature>
<keyword evidence="4 6" id="KW-1133">Transmembrane helix</keyword>
<dbReference type="InterPro" id="IPR001763">
    <property type="entry name" value="Rhodanese-like_dom"/>
</dbReference>
<name>A0A6L6Q6P0_9BURK</name>
<reference evidence="8 9" key="1">
    <citation type="submission" date="2019-11" db="EMBL/GenBank/DDBJ databases">
        <title>Type strains purchased from KCTC, JCM and DSMZ.</title>
        <authorList>
            <person name="Lu H."/>
        </authorList>
    </citation>
    <scope>NUCLEOTIDE SEQUENCE [LARGE SCALE GENOMIC DNA]</scope>
    <source>
        <strain evidence="8 9">KCTC 42409</strain>
    </source>
</reference>
<evidence type="ECO:0000256" key="3">
    <source>
        <dbReference type="ARBA" id="ARBA00022692"/>
    </source>
</evidence>
<keyword evidence="9" id="KW-1185">Reference proteome</keyword>
<dbReference type="Gene3D" id="3.40.250.10">
    <property type="entry name" value="Rhodanese-like domain"/>
    <property type="match status" value="1"/>
</dbReference>
<organism evidence="8 9">
    <name type="scientific">Pseudoduganella ginsengisoli</name>
    <dbReference type="NCBI Taxonomy" id="1462440"/>
    <lineage>
        <taxon>Bacteria</taxon>
        <taxon>Pseudomonadati</taxon>
        <taxon>Pseudomonadota</taxon>
        <taxon>Betaproteobacteria</taxon>
        <taxon>Burkholderiales</taxon>
        <taxon>Oxalobacteraceae</taxon>
        <taxon>Telluria group</taxon>
        <taxon>Pseudoduganella</taxon>
    </lineage>
</organism>
<dbReference type="InterPro" id="IPR032816">
    <property type="entry name" value="VTT_dom"/>
</dbReference>
<evidence type="ECO:0000256" key="4">
    <source>
        <dbReference type="ARBA" id="ARBA00022989"/>
    </source>
</evidence>
<evidence type="ECO:0000259" key="7">
    <source>
        <dbReference type="PROSITE" id="PS50206"/>
    </source>
</evidence>
<evidence type="ECO:0000313" key="8">
    <source>
        <dbReference type="EMBL" id="MTW04941.1"/>
    </source>
</evidence>
<dbReference type="EMBL" id="WNLA01000019">
    <property type="protein sequence ID" value="MTW04941.1"/>
    <property type="molecule type" value="Genomic_DNA"/>
</dbReference>
<keyword evidence="2" id="KW-1003">Cell membrane</keyword>
<evidence type="ECO:0000256" key="1">
    <source>
        <dbReference type="ARBA" id="ARBA00004651"/>
    </source>
</evidence>
<dbReference type="GO" id="GO:0016740">
    <property type="term" value="F:transferase activity"/>
    <property type="evidence" value="ECO:0007669"/>
    <property type="project" value="UniProtKB-KW"/>
</dbReference>
<dbReference type="OrthoDB" id="21108at2"/>
<dbReference type="InterPro" id="IPR051311">
    <property type="entry name" value="DedA_domain"/>
</dbReference>
<dbReference type="PROSITE" id="PS50206">
    <property type="entry name" value="RHODANESE_3"/>
    <property type="match status" value="1"/>
</dbReference>
<dbReference type="SMART" id="SM00450">
    <property type="entry name" value="RHOD"/>
    <property type="match status" value="1"/>
</dbReference>
<dbReference type="Pfam" id="PF00581">
    <property type="entry name" value="Rhodanese"/>
    <property type="match status" value="1"/>
</dbReference>
<evidence type="ECO:0000256" key="2">
    <source>
        <dbReference type="ARBA" id="ARBA00022475"/>
    </source>
</evidence>
<keyword evidence="8" id="KW-0808">Transferase</keyword>
<keyword evidence="3 6" id="KW-0812">Transmembrane</keyword>
<comment type="caution">
    <text evidence="8">The sequence shown here is derived from an EMBL/GenBank/DDBJ whole genome shotgun (WGS) entry which is preliminary data.</text>
</comment>
<dbReference type="GO" id="GO:0005886">
    <property type="term" value="C:plasma membrane"/>
    <property type="evidence" value="ECO:0007669"/>
    <property type="project" value="UniProtKB-SubCell"/>
</dbReference>
<evidence type="ECO:0000256" key="5">
    <source>
        <dbReference type="ARBA" id="ARBA00023136"/>
    </source>
</evidence>
<dbReference type="PANTHER" id="PTHR42709">
    <property type="entry name" value="ALKALINE PHOSPHATASE LIKE PROTEIN"/>
    <property type="match status" value="1"/>
</dbReference>
<dbReference type="PANTHER" id="PTHR42709:SF6">
    <property type="entry name" value="UNDECAPRENYL PHOSPHATE TRANSPORTER A"/>
    <property type="match status" value="1"/>
</dbReference>
<feature type="domain" description="Rhodanese" evidence="7">
    <location>
        <begin position="217"/>
        <end position="307"/>
    </location>
</feature>
<comment type="subcellular location">
    <subcellularLocation>
        <location evidence="1">Cell membrane</location>
        <topology evidence="1">Multi-pass membrane protein</topology>
    </subcellularLocation>
</comment>
<proteinExistence type="predicted"/>
<gene>
    <name evidence="8" type="ORF">GM668_22960</name>
</gene>
<evidence type="ECO:0000256" key="6">
    <source>
        <dbReference type="SAM" id="Phobius"/>
    </source>
</evidence>